<proteinExistence type="predicted"/>
<gene>
    <name evidence="1" type="ORF">ABQG71_11715</name>
</gene>
<dbReference type="RefSeq" id="WP_350385961.1">
    <property type="nucleotide sequence ID" value="NZ_JBEOME010000005.1"/>
</dbReference>
<sequence>MDIREHQHAGLRANARVCLHAERTGKMPVLFFFSILITID</sequence>
<comment type="caution">
    <text evidence="1">The sequence shown here is derived from an EMBL/GenBank/DDBJ whole genome shotgun (WGS) entry which is preliminary data.</text>
</comment>
<protein>
    <submittedName>
        <fullName evidence="1">Uncharacterized protein</fullName>
    </submittedName>
</protein>
<dbReference type="EMBL" id="JBEOME010000005">
    <property type="protein sequence ID" value="MER3121862.1"/>
    <property type="molecule type" value="Genomic_DNA"/>
</dbReference>
<reference evidence="1 2" key="1">
    <citation type="submission" date="2024-06" db="EMBL/GenBank/DDBJ databases">
        <title>Construction of an artificial bacterial consortium using nitrogen cycle bacteria from Cuatro Cienegas Basin and a mangrove forest.</title>
        <authorList>
            <person name="Aguilera-Najera D."/>
            <person name="Marquez-Cianci L."/>
            <person name="Martinez-Perez E."/>
            <person name="Rosas-Barrera M."/>
            <person name="Rodriguez-Cruz U.E."/>
            <person name="Tapia-Lopez R."/>
            <person name="Eguiarte L.E."/>
            <person name="Souza-Saldivar V."/>
        </authorList>
    </citation>
    <scope>NUCLEOTIDE SEQUENCE [LARGE SCALE GENOMIC DNA]</scope>
    <source>
        <strain evidence="1 2">S14-15</strain>
    </source>
</reference>
<dbReference type="Proteomes" id="UP001467674">
    <property type="component" value="Unassembled WGS sequence"/>
</dbReference>
<keyword evidence="2" id="KW-1185">Reference proteome</keyword>
<evidence type="ECO:0000313" key="1">
    <source>
        <dbReference type="EMBL" id="MER3121862.1"/>
    </source>
</evidence>
<name>A0ABV1S5R2_BACAB</name>
<organism evidence="1 2">
    <name type="scientific">Bacillus altitudinis</name>
    <dbReference type="NCBI Taxonomy" id="293387"/>
    <lineage>
        <taxon>Bacteria</taxon>
        <taxon>Bacillati</taxon>
        <taxon>Bacillota</taxon>
        <taxon>Bacilli</taxon>
        <taxon>Bacillales</taxon>
        <taxon>Bacillaceae</taxon>
        <taxon>Bacillus</taxon>
    </lineage>
</organism>
<evidence type="ECO:0000313" key="2">
    <source>
        <dbReference type="Proteomes" id="UP001467674"/>
    </source>
</evidence>
<accession>A0ABV1S5R2</accession>